<name>A0A3B0U7C7_9ZZZZ</name>
<dbReference type="SUPFAM" id="SSF56317">
    <property type="entry name" value="Carbon-nitrogen hydrolase"/>
    <property type="match status" value="1"/>
</dbReference>
<accession>A0A3B0U7C7</accession>
<dbReference type="Pfam" id="PF00795">
    <property type="entry name" value="CN_hydrolase"/>
    <property type="match status" value="1"/>
</dbReference>
<dbReference type="GO" id="GO:0018762">
    <property type="term" value="F:aliphatic nitrilase activity"/>
    <property type="evidence" value="ECO:0007669"/>
    <property type="project" value="UniProtKB-EC"/>
</dbReference>
<evidence type="ECO:0000256" key="1">
    <source>
        <dbReference type="ARBA" id="ARBA00008129"/>
    </source>
</evidence>
<dbReference type="PANTHER" id="PTHR46044">
    <property type="entry name" value="NITRILASE"/>
    <property type="match status" value="1"/>
</dbReference>
<dbReference type="PANTHER" id="PTHR46044:SF1">
    <property type="entry name" value="CN HYDROLASE DOMAIN-CONTAINING PROTEIN"/>
    <property type="match status" value="1"/>
</dbReference>
<dbReference type="CDD" id="cd07564">
    <property type="entry name" value="nitrilases_CHs"/>
    <property type="match status" value="1"/>
</dbReference>
<dbReference type="InterPro" id="IPR036526">
    <property type="entry name" value="C-N_Hydrolase_sf"/>
</dbReference>
<dbReference type="InterPro" id="IPR003010">
    <property type="entry name" value="C-N_Hydrolase"/>
</dbReference>
<protein>
    <submittedName>
        <fullName evidence="3">Nitrilase</fullName>
        <ecNumber evidence="3">3.5.5.7</ecNumber>
    </submittedName>
</protein>
<dbReference type="InterPro" id="IPR044149">
    <property type="entry name" value="Nitrilases_CHs"/>
</dbReference>
<dbReference type="AlphaFoldDB" id="A0A3B0U7C7"/>
<dbReference type="EC" id="3.5.5.7" evidence="3"/>
<sequence length="339" mass="38214">MAKTNEIITKKLEFDMNKKNILKIGMAQISPVWLDKEKTIEKIKLVIIEAGEKKCELIIFGEGLLPGYPFWVSLTNGSAFDSTIQKEIHAHYIRNSIQIEAGELSEICELAKKYNMAIYLGIIERAMDRGGHSLYCSLVYINAKGKIKSIHRKLQPTYEERLVWAAGDGNGLQVHNLKQFCVGGLNCWENWMPLSRTALYGLGENLHIAVWPGSDYNTTDITRFIARESRSFVISVSSLMKVEDFPNNTPHLKTILKKAPTVLANGGSCIAGPDGEWIVEPIIGKEGLIVKELDFNRVLEERQNFDPVGHYSRPDITKLVVNRERQSVVNIIDNLKSDN</sequence>
<evidence type="ECO:0000259" key="2">
    <source>
        <dbReference type="PROSITE" id="PS50263"/>
    </source>
</evidence>
<dbReference type="Gene3D" id="3.60.110.10">
    <property type="entry name" value="Carbon-nitrogen hydrolase"/>
    <property type="match status" value="1"/>
</dbReference>
<evidence type="ECO:0000313" key="3">
    <source>
        <dbReference type="EMBL" id="VAW24930.1"/>
    </source>
</evidence>
<keyword evidence="3" id="KW-0378">Hydrolase</keyword>
<dbReference type="EMBL" id="UOER01000311">
    <property type="protein sequence ID" value="VAW24930.1"/>
    <property type="molecule type" value="Genomic_DNA"/>
</dbReference>
<feature type="domain" description="CN hydrolase" evidence="2">
    <location>
        <begin position="22"/>
        <end position="295"/>
    </location>
</feature>
<proteinExistence type="inferred from homology"/>
<dbReference type="PROSITE" id="PS50263">
    <property type="entry name" value="CN_HYDROLASE"/>
    <property type="match status" value="1"/>
</dbReference>
<gene>
    <name evidence="3" type="ORF">MNBD_BACTEROID04-1894</name>
</gene>
<reference evidence="3" key="1">
    <citation type="submission" date="2018-06" db="EMBL/GenBank/DDBJ databases">
        <authorList>
            <person name="Zhirakovskaya E."/>
        </authorList>
    </citation>
    <scope>NUCLEOTIDE SEQUENCE</scope>
</reference>
<dbReference type="PROSITE" id="PS00921">
    <property type="entry name" value="NITRIL_CHT_2"/>
    <property type="match status" value="1"/>
</dbReference>
<comment type="similarity">
    <text evidence="1">Belongs to the carbon-nitrogen hydrolase superfamily. Nitrilase family.</text>
</comment>
<organism evidence="3">
    <name type="scientific">hydrothermal vent metagenome</name>
    <dbReference type="NCBI Taxonomy" id="652676"/>
    <lineage>
        <taxon>unclassified sequences</taxon>
        <taxon>metagenomes</taxon>
        <taxon>ecological metagenomes</taxon>
    </lineage>
</organism>
<dbReference type="InterPro" id="IPR000132">
    <property type="entry name" value="Nitrilase/CN_hydratase_CS"/>
</dbReference>